<organism evidence="2 3">
    <name type="scientific">Crepidotus variabilis</name>
    <dbReference type="NCBI Taxonomy" id="179855"/>
    <lineage>
        <taxon>Eukaryota</taxon>
        <taxon>Fungi</taxon>
        <taxon>Dikarya</taxon>
        <taxon>Basidiomycota</taxon>
        <taxon>Agaricomycotina</taxon>
        <taxon>Agaricomycetes</taxon>
        <taxon>Agaricomycetidae</taxon>
        <taxon>Agaricales</taxon>
        <taxon>Agaricineae</taxon>
        <taxon>Crepidotaceae</taxon>
        <taxon>Crepidotus</taxon>
    </lineage>
</organism>
<evidence type="ECO:0000313" key="2">
    <source>
        <dbReference type="EMBL" id="KAF9528120.1"/>
    </source>
</evidence>
<dbReference type="Proteomes" id="UP000807306">
    <property type="component" value="Unassembled WGS sequence"/>
</dbReference>
<evidence type="ECO:0000313" key="3">
    <source>
        <dbReference type="Proteomes" id="UP000807306"/>
    </source>
</evidence>
<dbReference type="AlphaFoldDB" id="A0A9P6EFJ1"/>
<proteinExistence type="predicted"/>
<keyword evidence="3" id="KW-1185">Reference proteome</keyword>
<evidence type="ECO:0000256" key="1">
    <source>
        <dbReference type="SAM" id="Phobius"/>
    </source>
</evidence>
<name>A0A9P6EFJ1_9AGAR</name>
<gene>
    <name evidence="2" type="ORF">CPB83DRAFT_854926</name>
</gene>
<comment type="caution">
    <text evidence="2">The sequence shown here is derived from an EMBL/GenBank/DDBJ whole genome shotgun (WGS) entry which is preliminary data.</text>
</comment>
<accession>A0A9P6EFJ1</accession>
<feature type="transmembrane region" description="Helical" evidence="1">
    <location>
        <begin position="6"/>
        <end position="26"/>
    </location>
</feature>
<reference evidence="2" key="1">
    <citation type="submission" date="2020-11" db="EMBL/GenBank/DDBJ databases">
        <authorList>
            <consortium name="DOE Joint Genome Institute"/>
            <person name="Ahrendt S."/>
            <person name="Riley R."/>
            <person name="Andreopoulos W."/>
            <person name="Labutti K."/>
            <person name="Pangilinan J."/>
            <person name="Ruiz-Duenas F.J."/>
            <person name="Barrasa J.M."/>
            <person name="Sanchez-Garcia M."/>
            <person name="Camarero S."/>
            <person name="Miyauchi S."/>
            <person name="Serrano A."/>
            <person name="Linde D."/>
            <person name="Babiker R."/>
            <person name="Drula E."/>
            <person name="Ayuso-Fernandez I."/>
            <person name="Pacheco R."/>
            <person name="Padilla G."/>
            <person name="Ferreira P."/>
            <person name="Barriuso J."/>
            <person name="Kellner H."/>
            <person name="Castanera R."/>
            <person name="Alfaro M."/>
            <person name="Ramirez L."/>
            <person name="Pisabarro A.G."/>
            <person name="Kuo A."/>
            <person name="Tritt A."/>
            <person name="Lipzen A."/>
            <person name="He G."/>
            <person name="Yan M."/>
            <person name="Ng V."/>
            <person name="Cullen D."/>
            <person name="Martin F."/>
            <person name="Rosso M.-N."/>
            <person name="Henrissat B."/>
            <person name="Hibbett D."/>
            <person name="Martinez A.T."/>
            <person name="Grigoriev I.V."/>
        </authorList>
    </citation>
    <scope>NUCLEOTIDE SEQUENCE</scope>
    <source>
        <strain evidence="2">CBS 506.95</strain>
    </source>
</reference>
<feature type="non-terminal residue" evidence="2">
    <location>
        <position position="102"/>
    </location>
</feature>
<sequence length="102" mass="11537">MLPALSGYVFAIASSLMWLSSITPLSSEFGRRMFLMDSCQACRPATPHFDFSDRYFAPQKFARVVFQSPYLGLRIYTLRVIRKVSARFQVSAACLGFISNSH</sequence>
<dbReference type="EMBL" id="MU157855">
    <property type="protein sequence ID" value="KAF9528120.1"/>
    <property type="molecule type" value="Genomic_DNA"/>
</dbReference>
<keyword evidence="1" id="KW-1133">Transmembrane helix</keyword>
<keyword evidence="1" id="KW-0812">Transmembrane</keyword>
<protein>
    <submittedName>
        <fullName evidence="2">Uncharacterized protein</fullName>
    </submittedName>
</protein>
<keyword evidence="1" id="KW-0472">Membrane</keyword>